<name>A0A9N9T8E3_DIABA</name>
<comment type="similarity">
    <text evidence="1">Belongs to the SNF8 family.</text>
</comment>
<evidence type="ECO:0000313" key="4">
    <source>
        <dbReference type="EMBL" id="CAG9837980.1"/>
    </source>
</evidence>
<dbReference type="FunFam" id="1.10.10.10:FF:000085">
    <property type="entry name" value="Vacuolar-sorting protein SNF8"/>
    <property type="match status" value="1"/>
</dbReference>
<dbReference type="SUPFAM" id="SSF46785">
    <property type="entry name" value="Winged helix' DNA-binding domain"/>
    <property type="match status" value="2"/>
</dbReference>
<dbReference type="PANTHER" id="PTHR12806">
    <property type="entry name" value="EAP30 SUBUNIT OF ELL COMPLEX"/>
    <property type="match status" value="1"/>
</dbReference>
<gene>
    <name evidence="4" type="ORF">DIABBA_LOCUS10920</name>
</gene>
<dbReference type="InterPro" id="IPR016689">
    <property type="entry name" value="ESCRT-2_cplx_Snf8"/>
</dbReference>
<dbReference type="InterPro" id="IPR036390">
    <property type="entry name" value="WH_DNA-bd_sf"/>
</dbReference>
<evidence type="ECO:0000256" key="2">
    <source>
        <dbReference type="ARBA" id="ARBA00017052"/>
    </source>
</evidence>
<proteinExistence type="inferred from homology"/>
<evidence type="ECO:0000256" key="1">
    <source>
        <dbReference type="ARBA" id="ARBA00009834"/>
    </source>
</evidence>
<dbReference type="Pfam" id="PF04157">
    <property type="entry name" value="EAP30"/>
    <property type="match status" value="1"/>
</dbReference>
<reference evidence="4" key="1">
    <citation type="submission" date="2022-01" db="EMBL/GenBank/DDBJ databases">
        <authorList>
            <person name="King R."/>
        </authorList>
    </citation>
    <scope>NUCLEOTIDE SEQUENCE</scope>
</reference>
<evidence type="ECO:0000313" key="5">
    <source>
        <dbReference type="Proteomes" id="UP001153709"/>
    </source>
</evidence>
<dbReference type="PANTHER" id="PTHR12806:SF0">
    <property type="entry name" value="VACUOLAR-SORTING PROTEIN SNF8"/>
    <property type="match status" value="1"/>
</dbReference>
<dbReference type="EMBL" id="OU898282">
    <property type="protein sequence ID" value="CAG9837980.1"/>
    <property type="molecule type" value="Genomic_DNA"/>
</dbReference>
<dbReference type="GO" id="GO:0043328">
    <property type="term" value="P:protein transport to vacuole involved in ubiquitin-dependent protein catabolic process via the multivesicular body sorting pathway"/>
    <property type="evidence" value="ECO:0007669"/>
    <property type="project" value="TreeGrafter"/>
</dbReference>
<accession>A0A9N9T8E3</accession>
<protein>
    <recommendedName>
        <fullName evidence="2">Vacuolar-sorting protein SNF8</fullName>
    </recommendedName>
    <alternativeName>
        <fullName evidence="3">ESCRT-II complex subunit VPS22</fullName>
    </alternativeName>
</protein>
<sequence length="317" mass="35289">MLTNPILILVLEENINVENAVYQTFNPVIYSNEDIITSARLELSSDENSNIGEVVHENFNPELSNNTVAPDENCGSVLTTDSNNDAIPSSSFTDLQHSPTKEINPGLTIKRKGIADPSTWTRNVRKEKRVSGKTYEMCASIGVDPLSSGKGFWSVLGIGDFYYELAVQIVEVCLSTTAKNGGLISLDELRTRLIKARGQSKTHQEITKDDLIRAARKLKIFGNGFNVIPMGKDRYMVQSVPGELNMDHSVLLQQAEKNKACVSASHLISELNWERQRAEKALEHMINQGLAWIDSQHPEEPQYYFPSLYTACINSNA</sequence>
<dbReference type="OrthoDB" id="283883at2759"/>
<dbReference type="InterPro" id="IPR040608">
    <property type="entry name" value="Snf8/Vps36"/>
</dbReference>
<keyword evidence="5" id="KW-1185">Reference proteome</keyword>
<dbReference type="GO" id="GO:0000814">
    <property type="term" value="C:ESCRT II complex"/>
    <property type="evidence" value="ECO:0007669"/>
    <property type="project" value="InterPro"/>
</dbReference>
<evidence type="ECO:0000256" key="3">
    <source>
        <dbReference type="ARBA" id="ARBA00030097"/>
    </source>
</evidence>
<dbReference type="AlphaFoldDB" id="A0A9N9T8E3"/>
<dbReference type="Gene3D" id="1.10.10.10">
    <property type="entry name" value="Winged helix-like DNA-binding domain superfamily/Winged helix DNA-binding domain"/>
    <property type="match status" value="2"/>
</dbReference>
<organism evidence="4 5">
    <name type="scientific">Diabrotica balteata</name>
    <name type="common">Banded cucumber beetle</name>
    <dbReference type="NCBI Taxonomy" id="107213"/>
    <lineage>
        <taxon>Eukaryota</taxon>
        <taxon>Metazoa</taxon>
        <taxon>Ecdysozoa</taxon>
        <taxon>Arthropoda</taxon>
        <taxon>Hexapoda</taxon>
        <taxon>Insecta</taxon>
        <taxon>Pterygota</taxon>
        <taxon>Neoptera</taxon>
        <taxon>Endopterygota</taxon>
        <taxon>Coleoptera</taxon>
        <taxon>Polyphaga</taxon>
        <taxon>Cucujiformia</taxon>
        <taxon>Chrysomeloidea</taxon>
        <taxon>Chrysomelidae</taxon>
        <taxon>Galerucinae</taxon>
        <taxon>Diabroticina</taxon>
        <taxon>Diabroticites</taxon>
        <taxon>Diabrotica</taxon>
    </lineage>
</organism>
<dbReference type="Proteomes" id="UP001153709">
    <property type="component" value="Chromosome 7"/>
</dbReference>
<dbReference type="InterPro" id="IPR036388">
    <property type="entry name" value="WH-like_DNA-bd_sf"/>
</dbReference>